<comment type="pathway">
    <text evidence="3">Cofactor biosynthesis; riboflavin biosynthesis; 5-amino-6-(D-ribitylamino)uracil from GTP: step 3/4.</text>
</comment>
<evidence type="ECO:0000313" key="19">
    <source>
        <dbReference type="EMBL" id="XBS66957.1"/>
    </source>
</evidence>
<feature type="binding site" evidence="17">
    <location>
        <position position="84"/>
    </location>
    <ligand>
        <name>Zn(2+)</name>
        <dbReference type="ChEBI" id="CHEBI:29105"/>
        <note>catalytic</note>
    </ligand>
</feature>
<feature type="binding site" evidence="16">
    <location>
        <position position="154"/>
    </location>
    <ligand>
        <name>NADP(+)</name>
        <dbReference type="ChEBI" id="CHEBI:58349"/>
    </ligand>
</feature>
<comment type="cofactor">
    <cofactor evidence="17">
        <name>Zn(2+)</name>
        <dbReference type="ChEBI" id="CHEBI:29105"/>
    </cofactor>
    <text evidence="17">Binds 1 zinc ion.</text>
</comment>
<feature type="binding site" evidence="16">
    <location>
        <position position="168"/>
    </location>
    <ligand>
        <name>substrate</name>
    </ligand>
</feature>
<evidence type="ECO:0000256" key="12">
    <source>
        <dbReference type="ARBA" id="ARBA00022857"/>
    </source>
</evidence>
<feature type="binding site" evidence="16">
    <location>
        <position position="204"/>
    </location>
    <ligand>
        <name>substrate</name>
    </ligand>
</feature>
<dbReference type="Gene3D" id="3.40.430.10">
    <property type="entry name" value="Dihydrofolate Reductase, subunit A"/>
    <property type="match status" value="1"/>
</dbReference>
<evidence type="ECO:0000256" key="2">
    <source>
        <dbReference type="ARBA" id="ARBA00004882"/>
    </source>
</evidence>
<dbReference type="InterPro" id="IPR050765">
    <property type="entry name" value="Riboflavin_Biosynth_HTPR"/>
</dbReference>
<evidence type="ECO:0000256" key="4">
    <source>
        <dbReference type="ARBA" id="ARBA00005259"/>
    </source>
</evidence>
<evidence type="ECO:0000256" key="1">
    <source>
        <dbReference type="ARBA" id="ARBA00002151"/>
    </source>
</evidence>
<dbReference type="RefSeq" id="WP_349967444.1">
    <property type="nucleotide sequence ID" value="NZ_CP157942.1"/>
</dbReference>
<dbReference type="Pfam" id="PF01872">
    <property type="entry name" value="RibD_C"/>
    <property type="match status" value="1"/>
</dbReference>
<dbReference type="CDD" id="cd01284">
    <property type="entry name" value="Riboflavin_deaminase-reductase"/>
    <property type="match status" value="1"/>
</dbReference>
<dbReference type="InterPro" id="IPR024072">
    <property type="entry name" value="DHFR-like_dom_sf"/>
</dbReference>
<evidence type="ECO:0000256" key="16">
    <source>
        <dbReference type="PIRSR" id="PIRSR006769-2"/>
    </source>
</evidence>
<dbReference type="Pfam" id="PF00383">
    <property type="entry name" value="dCMP_cyt_deam_1"/>
    <property type="match status" value="1"/>
</dbReference>
<evidence type="ECO:0000256" key="17">
    <source>
        <dbReference type="PIRSR" id="PIRSR006769-3"/>
    </source>
</evidence>
<comment type="function">
    <text evidence="1">Converts 2,5-diamino-6-(ribosylamino)-4(3h)-pyrimidinone 5'-phosphate into 5-amino-6-(ribosylamino)-2,4(1h,3h)-pyrimidinedione 5'-phosphate.</text>
</comment>
<dbReference type="PIRSF" id="PIRSF006769">
    <property type="entry name" value="RibD"/>
    <property type="match status" value="1"/>
</dbReference>
<dbReference type="NCBIfam" id="TIGR00326">
    <property type="entry name" value="eubact_ribD"/>
    <property type="match status" value="1"/>
</dbReference>
<keyword evidence="10 17" id="KW-0479">Metal-binding</keyword>
<dbReference type="PANTHER" id="PTHR38011">
    <property type="entry name" value="DIHYDROFOLATE REDUCTASE FAMILY PROTEIN (AFU_ORTHOLOGUE AFUA_8G06820)"/>
    <property type="match status" value="1"/>
</dbReference>
<feature type="binding site" evidence="16">
    <location>
        <position position="207"/>
    </location>
    <ligand>
        <name>substrate</name>
    </ligand>
</feature>
<evidence type="ECO:0000256" key="15">
    <source>
        <dbReference type="PIRSR" id="PIRSR006769-1"/>
    </source>
</evidence>
<feature type="binding site" evidence="16">
    <location>
        <position position="200"/>
    </location>
    <ligand>
        <name>NADP(+)</name>
        <dbReference type="ChEBI" id="CHEBI:58349"/>
    </ligand>
</feature>
<sequence>MTDDYFMSIALKLAEKSLGSVAPNPAVGCIIVKNGMVIGEGYTGIGGRPHAEVVALQNAQDLTHGATMYVTLEPCCHFGVTEPCTTEIIRSGIKMVVIATIDPDSRVSGRGIKALADAGIEVKQGIMQKEAEKLNVGFFTSKKLHRPFIACKIATTLDGKIATFTGDSKWITSEDTRNWVHELRAKYDAIMIGSSTLINDDPLLTCRLPGLEERSPIRLIIDSQGKLKEEHNIAKTADKITTWVITNREIEKKIKNINYLIVNSNHKPPVIPDVTPTHSPVIPMPSPVIPVPRHWDPENFKQLHNENWSRAGMTSEHDVIGKVCLKDMVSKLVSKIGITRLLVEGGGVLITELLKHSLIDRLIICRSGKILGNDATPFIGNLGIQSINKCYQFKKTEIIEFSEDVAEVWDRLPSLPLS</sequence>
<dbReference type="EMBL" id="CP157942">
    <property type="protein sequence ID" value="XBS66957.1"/>
    <property type="molecule type" value="Genomic_DNA"/>
</dbReference>
<evidence type="ECO:0000256" key="8">
    <source>
        <dbReference type="ARBA" id="ARBA00019930"/>
    </source>
</evidence>
<reference evidence="19" key="1">
    <citation type="submission" date="2024-06" db="EMBL/GenBank/DDBJ databases">
        <authorList>
            <person name="Dussert Y."/>
            <person name="Peccoud J."/>
            <person name="Pigeault R."/>
        </authorList>
    </citation>
    <scope>NUCLEOTIDE SEQUENCE</scope>
    <source>
        <strain evidence="19">WArc</strain>
    </source>
</reference>
<evidence type="ECO:0000256" key="5">
    <source>
        <dbReference type="ARBA" id="ARBA00007417"/>
    </source>
</evidence>
<protein>
    <recommendedName>
        <fullName evidence="8">Riboflavin biosynthesis protein RibD</fullName>
        <ecNumber evidence="7">1.1.1.193</ecNumber>
        <ecNumber evidence="6">3.5.4.26</ecNumber>
    </recommendedName>
</protein>
<dbReference type="SUPFAM" id="SSF53927">
    <property type="entry name" value="Cytidine deaminase-like"/>
    <property type="match status" value="1"/>
</dbReference>
<keyword evidence="19" id="KW-0378">Hydrolase</keyword>
<dbReference type="GO" id="GO:0008270">
    <property type="term" value="F:zinc ion binding"/>
    <property type="evidence" value="ECO:0007669"/>
    <property type="project" value="InterPro"/>
</dbReference>
<comment type="similarity">
    <text evidence="5">In the C-terminal section; belongs to the HTP reductase family.</text>
</comment>
<keyword evidence="12 16" id="KW-0521">NADP</keyword>
<dbReference type="GO" id="GO:0009231">
    <property type="term" value="P:riboflavin biosynthetic process"/>
    <property type="evidence" value="ECO:0007669"/>
    <property type="project" value="UniProtKB-KW"/>
</dbReference>
<dbReference type="PROSITE" id="PS51747">
    <property type="entry name" value="CYT_DCMP_DEAMINASES_2"/>
    <property type="match status" value="1"/>
</dbReference>
<feature type="binding site" evidence="16">
    <location>
        <position position="196"/>
    </location>
    <ligand>
        <name>NADP(+)</name>
        <dbReference type="ChEBI" id="CHEBI:58349"/>
    </ligand>
</feature>
<evidence type="ECO:0000256" key="13">
    <source>
        <dbReference type="ARBA" id="ARBA00023002"/>
    </source>
</evidence>
<dbReference type="GO" id="GO:0008835">
    <property type="term" value="F:diaminohydroxyphosphoribosylaminopyrimidine deaminase activity"/>
    <property type="evidence" value="ECO:0007669"/>
    <property type="project" value="UniProtKB-EC"/>
</dbReference>
<keyword evidence="9" id="KW-0686">Riboflavin biosynthesis</keyword>
<dbReference type="InterPro" id="IPR004794">
    <property type="entry name" value="Eubact_RibD"/>
</dbReference>
<evidence type="ECO:0000259" key="18">
    <source>
        <dbReference type="PROSITE" id="PS51747"/>
    </source>
</evidence>
<dbReference type="InterPro" id="IPR002125">
    <property type="entry name" value="CMP_dCMP_dom"/>
</dbReference>
<evidence type="ECO:0000256" key="11">
    <source>
        <dbReference type="ARBA" id="ARBA00022833"/>
    </source>
</evidence>
<dbReference type="InterPro" id="IPR002734">
    <property type="entry name" value="RibDG_C"/>
</dbReference>
<feature type="domain" description="CMP/dCMP-type deaminase" evidence="18">
    <location>
        <begin position="1"/>
        <end position="123"/>
    </location>
</feature>
<dbReference type="Gene3D" id="3.40.140.10">
    <property type="entry name" value="Cytidine Deaminase, domain 2"/>
    <property type="match status" value="1"/>
</dbReference>
<dbReference type="PANTHER" id="PTHR38011:SF7">
    <property type="entry name" value="2,5-DIAMINO-6-RIBOSYLAMINO-4(3H)-PYRIMIDINONE 5'-PHOSPHATE REDUCTASE"/>
    <property type="match status" value="1"/>
</dbReference>
<keyword evidence="14" id="KW-0511">Multifunctional enzyme</keyword>
<dbReference type="PROSITE" id="PS00903">
    <property type="entry name" value="CYT_DCMP_DEAMINASES_1"/>
    <property type="match status" value="1"/>
</dbReference>
<evidence type="ECO:0000256" key="10">
    <source>
        <dbReference type="ARBA" id="ARBA00022723"/>
    </source>
</evidence>
<keyword evidence="13 19" id="KW-0560">Oxidoreductase</keyword>
<feature type="binding site" evidence="17">
    <location>
        <position position="75"/>
    </location>
    <ligand>
        <name>Zn(2+)</name>
        <dbReference type="ChEBI" id="CHEBI:29105"/>
        <note>catalytic</note>
    </ligand>
</feature>
<comment type="similarity">
    <text evidence="4">In the N-terminal section; belongs to the cytidine and deoxycytidylate deaminase family.</text>
</comment>
<feature type="binding site" evidence="17">
    <location>
        <position position="50"/>
    </location>
    <ligand>
        <name>Zn(2+)</name>
        <dbReference type="ChEBI" id="CHEBI:29105"/>
        <note>catalytic</note>
    </ligand>
</feature>
<organism evidence="19">
    <name type="scientific">Wolbachia endosymbiont of Armadillidium arcangelii</name>
    <dbReference type="NCBI Taxonomy" id="3158571"/>
    <lineage>
        <taxon>Bacteria</taxon>
        <taxon>Pseudomonadati</taxon>
        <taxon>Pseudomonadota</taxon>
        <taxon>Alphaproteobacteria</taxon>
        <taxon>Rickettsiales</taxon>
        <taxon>Anaplasmataceae</taxon>
        <taxon>Wolbachieae</taxon>
        <taxon>Wolbachia</taxon>
    </lineage>
</organism>
<keyword evidence="11 17" id="KW-0862">Zinc</keyword>
<feature type="active site" description="Proton donor" evidence="15">
    <location>
        <position position="52"/>
    </location>
</feature>
<evidence type="ECO:0000256" key="9">
    <source>
        <dbReference type="ARBA" id="ARBA00022619"/>
    </source>
</evidence>
<evidence type="ECO:0000256" key="14">
    <source>
        <dbReference type="ARBA" id="ARBA00023268"/>
    </source>
</evidence>
<evidence type="ECO:0000256" key="6">
    <source>
        <dbReference type="ARBA" id="ARBA00012766"/>
    </source>
</evidence>
<dbReference type="SUPFAM" id="SSF53597">
    <property type="entry name" value="Dihydrofolate reductase-like"/>
    <property type="match status" value="1"/>
</dbReference>
<dbReference type="InterPro" id="IPR016192">
    <property type="entry name" value="APOBEC/CMP_deaminase_Zn-bd"/>
</dbReference>
<evidence type="ECO:0000256" key="7">
    <source>
        <dbReference type="ARBA" id="ARBA00013173"/>
    </source>
</evidence>
<comment type="pathway">
    <text evidence="2">Cofactor biosynthesis; riboflavin biosynthesis; 5-amino-6-(D-ribitylamino)uracil from GTP: step 2/4.</text>
</comment>
<dbReference type="AlphaFoldDB" id="A0AAU7Q2F1"/>
<evidence type="ECO:0000256" key="3">
    <source>
        <dbReference type="ARBA" id="ARBA00004910"/>
    </source>
</evidence>
<name>A0AAU7Q2F1_9RICK</name>
<dbReference type="InterPro" id="IPR016193">
    <property type="entry name" value="Cytidine_deaminase-like"/>
</dbReference>
<feature type="binding site" evidence="16">
    <location>
        <position position="223"/>
    </location>
    <ligand>
        <name>NADP(+)</name>
        <dbReference type="ChEBI" id="CHEBI:58349"/>
    </ligand>
</feature>
<dbReference type="EC" id="1.1.1.193" evidence="7"/>
<dbReference type="GO" id="GO:0008703">
    <property type="term" value="F:5-amino-6-(5-phosphoribosylamino)uracil reductase activity"/>
    <property type="evidence" value="ECO:0007669"/>
    <property type="project" value="UniProtKB-EC"/>
</dbReference>
<feature type="binding site" evidence="16">
    <location>
        <position position="184"/>
    </location>
    <ligand>
        <name>substrate</name>
    </ligand>
</feature>
<proteinExistence type="inferred from homology"/>
<dbReference type="EC" id="3.5.4.26" evidence="6"/>
<gene>
    <name evidence="19" type="primary">ribD</name>
    <name evidence="19" type="ORF">ABLO99_07315</name>
</gene>
<accession>A0AAU7Q2F1</accession>
<feature type="binding site" evidence="16">
    <location>
        <position position="170"/>
    </location>
    <ligand>
        <name>NADP(+)</name>
        <dbReference type="ChEBI" id="CHEBI:58349"/>
    </ligand>
</feature>